<accession>A0ABW5WVX5</accession>
<dbReference type="CDD" id="cd01092">
    <property type="entry name" value="APP-like"/>
    <property type="match status" value="1"/>
</dbReference>
<dbReference type="Gene3D" id="3.90.230.10">
    <property type="entry name" value="Creatinase/methionine aminopeptidase superfamily"/>
    <property type="match status" value="1"/>
</dbReference>
<feature type="domain" description="Peptidase M24" evidence="7">
    <location>
        <begin position="143"/>
        <end position="347"/>
    </location>
</feature>
<dbReference type="InterPro" id="IPR000994">
    <property type="entry name" value="Pept_M24"/>
</dbReference>
<feature type="domain" description="Creatinase N-terminal" evidence="8">
    <location>
        <begin position="12"/>
        <end position="135"/>
    </location>
</feature>
<keyword evidence="5" id="KW-0464">Manganese</keyword>
<comment type="cofactor">
    <cofactor evidence="1">
        <name>Mn(2+)</name>
        <dbReference type="ChEBI" id="CHEBI:29035"/>
    </cofactor>
</comment>
<reference evidence="10" key="1">
    <citation type="journal article" date="2019" name="Int. J. Syst. Evol. Microbiol.">
        <title>The Global Catalogue of Microorganisms (GCM) 10K type strain sequencing project: providing services to taxonomists for standard genome sequencing and annotation.</title>
        <authorList>
            <consortium name="The Broad Institute Genomics Platform"/>
            <consortium name="The Broad Institute Genome Sequencing Center for Infectious Disease"/>
            <person name="Wu L."/>
            <person name="Ma J."/>
        </authorList>
    </citation>
    <scope>NUCLEOTIDE SEQUENCE [LARGE SCALE GENOMIC DNA]</scope>
    <source>
        <strain evidence="10">KCTC 33575</strain>
    </source>
</reference>
<evidence type="ECO:0000256" key="4">
    <source>
        <dbReference type="ARBA" id="ARBA00022801"/>
    </source>
</evidence>
<evidence type="ECO:0000259" key="7">
    <source>
        <dbReference type="Pfam" id="PF00557"/>
    </source>
</evidence>
<dbReference type="SUPFAM" id="SSF53092">
    <property type="entry name" value="Creatinase/prolidase N-terminal domain"/>
    <property type="match status" value="1"/>
</dbReference>
<dbReference type="EMBL" id="JBHUOQ010000003">
    <property type="protein sequence ID" value="MFD2830550.1"/>
    <property type="molecule type" value="Genomic_DNA"/>
</dbReference>
<evidence type="ECO:0000313" key="9">
    <source>
        <dbReference type="EMBL" id="MFD2830550.1"/>
    </source>
</evidence>
<dbReference type="InterPro" id="IPR029149">
    <property type="entry name" value="Creatin/AminoP/Spt16_N"/>
</dbReference>
<keyword evidence="4" id="KW-0378">Hydrolase</keyword>
<comment type="similarity">
    <text evidence="2 6">Belongs to the peptidase M24B family.</text>
</comment>
<dbReference type="PROSITE" id="PS00491">
    <property type="entry name" value="PROLINE_PEPTIDASE"/>
    <property type="match status" value="1"/>
</dbReference>
<dbReference type="RefSeq" id="WP_377773688.1">
    <property type="nucleotide sequence ID" value="NZ_JBHUOQ010000003.1"/>
</dbReference>
<gene>
    <name evidence="9" type="ORF">ACFSX4_08760</name>
</gene>
<dbReference type="InterPro" id="IPR001131">
    <property type="entry name" value="Peptidase_M24B_aminopep-P_CS"/>
</dbReference>
<evidence type="ECO:0000256" key="6">
    <source>
        <dbReference type="RuleBase" id="RU000590"/>
    </source>
</evidence>
<sequence>MANKFENRIEKLSNTVDTDIVFITDPVNIFYFTGCFINPHERLLVLIADTDTRETTLVFPALDQEVVNQSATVTHHLPHKDGDNPFSLIFDVFNSKKSVAVEGSHLTYDRYLSLLDHFNPEGIHRADDELNALRGIKNDEDREKLQEAVDITEKALFDLTEWGVIGKSEKEISEYLVTQFKSYGAVDVSFGPLVLTGENSALPHGVSGDTTVKEGDFLLIDCGVITKDRYVSDMTRTFIIGEPTTEQRKIYETVLEANIASIEVSTAGTEMRKLDNSARDIIENAGYGEYFTHRIGHGIGIGLHEQPSLDHQNKTPLQAGHVITIEPGIYQAGYGGVRIEDGIIVTEDGAPYNFNRFPKNIDSIILSK</sequence>
<keyword evidence="10" id="KW-1185">Reference proteome</keyword>
<name>A0ABW5WVX5_9STAP</name>
<proteinExistence type="inferred from homology"/>
<evidence type="ECO:0000256" key="3">
    <source>
        <dbReference type="ARBA" id="ARBA00022723"/>
    </source>
</evidence>
<evidence type="ECO:0000256" key="5">
    <source>
        <dbReference type="ARBA" id="ARBA00023211"/>
    </source>
</evidence>
<dbReference type="Gene3D" id="3.40.350.10">
    <property type="entry name" value="Creatinase/prolidase N-terminal domain"/>
    <property type="match status" value="1"/>
</dbReference>
<comment type="caution">
    <text evidence="9">The sequence shown here is derived from an EMBL/GenBank/DDBJ whole genome shotgun (WGS) entry which is preliminary data.</text>
</comment>
<dbReference type="Pfam" id="PF00557">
    <property type="entry name" value="Peptidase_M24"/>
    <property type="match status" value="1"/>
</dbReference>
<evidence type="ECO:0000256" key="1">
    <source>
        <dbReference type="ARBA" id="ARBA00001936"/>
    </source>
</evidence>
<evidence type="ECO:0000259" key="8">
    <source>
        <dbReference type="Pfam" id="PF01321"/>
    </source>
</evidence>
<evidence type="ECO:0000256" key="2">
    <source>
        <dbReference type="ARBA" id="ARBA00008766"/>
    </source>
</evidence>
<dbReference type="PANTHER" id="PTHR46112">
    <property type="entry name" value="AMINOPEPTIDASE"/>
    <property type="match status" value="1"/>
</dbReference>
<dbReference type="PANTHER" id="PTHR46112:SF10">
    <property type="entry name" value="DIPEPTIDASE YKVY-RELATED"/>
    <property type="match status" value="1"/>
</dbReference>
<dbReference type="SUPFAM" id="SSF55920">
    <property type="entry name" value="Creatinase/aminopeptidase"/>
    <property type="match status" value="1"/>
</dbReference>
<dbReference type="InterPro" id="IPR050659">
    <property type="entry name" value="Peptidase_M24B"/>
</dbReference>
<dbReference type="InterPro" id="IPR000587">
    <property type="entry name" value="Creatinase_N"/>
</dbReference>
<dbReference type="Proteomes" id="UP001597519">
    <property type="component" value="Unassembled WGS sequence"/>
</dbReference>
<dbReference type="InterPro" id="IPR036005">
    <property type="entry name" value="Creatinase/aminopeptidase-like"/>
</dbReference>
<organism evidence="9 10">
    <name type="scientific">Corticicoccus populi</name>
    <dbReference type="NCBI Taxonomy" id="1812821"/>
    <lineage>
        <taxon>Bacteria</taxon>
        <taxon>Bacillati</taxon>
        <taxon>Bacillota</taxon>
        <taxon>Bacilli</taxon>
        <taxon>Bacillales</taxon>
        <taxon>Staphylococcaceae</taxon>
        <taxon>Corticicoccus</taxon>
    </lineage>
</organism>
<dbReference type="Pfam" id="PF01321">
    <property type="entry name" value="Creatinase_N"/>
    <property type="match status" value="1"/>
</dbReference>
<protein>
    <submittedName>
        <fullName evidence="9">M24 family metallopeptidase</fullName>
    </submittedName>
</protein>
<keyword evidence="3 6" id="KW-0479">Metal-binding</keyword>
<evidence type="ECO:0000313" key="10">
    <source>
        <dbReference type="Proteomes" id="UP001597519"/>
    </source>
</evidence>